<feature type="non-terminal residue" evidence="1">
    <location>
        <position position="1"/>
    </location>
</feature>
<dbReference type="RefSeq" id="WP_220817896.1">
    <property type="nucleotide sequence ID" value="NZ_JACJHR010000070.1"/>
</dbReference>
<name>A0A8E2B8D2_9PSEU</name>
<evidence type="ECO:0000313" key="2">
    <source>
        <dbReference type="Proteomes" id="UP000550260"/>
    </source>
</evidence>
<evidence type="ECO:0000313" key="1">
    <source>
        <dbReference type="EMBL" id="MBB2504300.1"/>
    </source>
</evidence>
<proteinExistence type="predicted"/>
<sequence>VPDALRAAGGAVGEKAARLREAADCAEPVGRIGEAVRGGKAAAAAGRCRESLSATFTQWCAQVQRFGEHLGVAADRYQRGDHAAAGVFPAAAPPMRGPR</sequence>
<accession>A0A8E2B8D2</accession>
<dbReference type="AlphaFoldDB" id="A0A8E2B8D2"/>
<reference evidence="1 2" key="1">
    <citation type="submission" date="2020-08" db="EMBL/GenBank/DDBJ databases">
        <title>Amycolatopsis echigonensis JCM 21831.</title>
        <authorList>
            <person name="Tedsree N."/>
            <person name="Kuncharoen N."/>
            <person name="Likhitwitayawuid K."/>
            <person name="Tanasupawat S."/>
        </authorList>
    </citation>
    <scope>NUCLEOTIDE SEQUENCE [LARGE SCALE GENOMIC DNA]</scope>
    <source>
        <strain evidence="1 2">JCM 21831</strain>
    </source>
</reference>
<evidence type="ECO:0008006" key="3">
    <source>
        <dbReference type="Google" id="ProtNLM"/>
    </source>
</evidence>
<comment type="caution">
    <text evidence="1">The sequence shown here is derived from an EMBL/GenBank/DDBJ whole genome shotgun (WGS) entry which is preliminary data.</text>
</comment>
<dbReference type="Proteomes" id="UP000550260">
    <property type="component" value="Unassembled WGS sequence"/>
</dbReference>
<protein>
    <recommendedName>
        <fullName evidence="3">Excreted virulence factor EspC (Type VII ESX diderm)</fullName>
    </recommendedName>
</protein>
<gene>
    <name evidence="1" type="ORF">H5411_34805</name>
</gene>
<dbReference type="SUPFAM" id="SSF140453">
    <property type="entry name" value="EsxAB dimer-like"/>
    <property type="match status" value="1"/>
</dbReference>
<dbReference type="EMBL" id="JACJHR010000070">
    <property type="protein sequence ID" value="MBB2504300.1"/>
    <property type="molecule type" value="Genomic_DNA"/>
</dbReference>
<organism evidence="1 2">
    <name type="scientific">Amycolatopsis echigonensis</name>
    <dbReference type="NCBI Taxonomy" id="2576905"/>
    <lineage>
        <taxon>Bacteria</taxon>
        <taxon>Bacillati</taxon>
        <taxon>Actinomycetota</taxon>
        <taxon>Actinomycetes</taxon>
        <taxon>Pseudonocardiales</taxon>
        <taxon>Pseudonocardiaceae</taxon>
        <taxon>Amycolatopsis</taxon>
    </lineage>
</organism>
<dbReference type="InterPro" id="IPR036689">
    <property type="entry name" value="ESAT-6-like_sf"/>
</dbReference>